<evidence type="ECO:0000313" key="1">
    <source>
        <dbReference type="EMBL" id="KAK6912012.1"/>
    </source>
</evidence>
<accession>A0AAN8UKS0</accession>
<keyword evidence="2" id="KW-1185">Reference proteome</keyword>
<reference evidence="1 2" key="1">
    <citation type="submission" date="2023-12" db="EMBL/GenBank/DDBJ databases">
        <title>A high-quality genome assembly for Dillenia turbinata (Dilleniales).</title>
        <authorList>
            <person name="Chanderbali A."/>
        </authorList>
    </citation>
    <scope>NUCLEOTIDE SEQUENCE [LARGE SCALE GENOMIC DNA]</scope>
    <source>
        <strain evidence="1">LSX21</strain>
        <tissue evidence="1">Leaf</tissue>
    </source>
</reference>
<dbReference type="AlphaFoldDB" id="A0AAN8UKS0"/>
<dbReference type="Pfam" id="PF05553">
    <property type="entry name" value="DUF761"/>
    <property type="match status" value="1"/>
</dbReference>
<dbReference type="PANTHER" id="PTHR33265">
    <property type="entry name" value="AVR9/CF-9 RAPIDLY ELICITED PROTEIN-RELATED"/>
    <property type="match status" value="1"/>
</dbReference>
<sequence>MVRKGMSKRKLLVDLNMMMKRGKIAGTKAFHNLKFRHHRNTSFSFTSASSRDQHVFPTPSHSYYEFSCSNTPVHTLSSYLPFHLHKHRTQPRAADAPSTADDMAVDIVLEMLKSSDLADDGATHVASAYLPGFRRSPMVRPLRITDSPFPLPNMDDEETRQVNKAAEDFIKRFYNDLKTQSRITE</sequence>
<proteinExistence type="predicted"/>
<dbReference type="InterPro" id="IPR008480">
    <property type="entry name" value="DUF761_pln"/>
</dbReference>
<protein>
    <recommendedName>
        <fullName evidence="3">Avr9/Cf-9 rapidly elicited protein</fullName>
    </recommendedName>
</protein>
<name>A0AAN8UKS0_9MAGN</name>
<dbReference type="Proteomes" id="UP001370490">
    <property type="component" value="Unassembled WGS sequence"/>
</dbReference>
<dbReference type="EMBL" id="JBAMMX010000028">
    <property type="protein sequence ID" value="KAK6912012.1"/>
    <property type="molecule type" value="Genomic_DNA"/>
</dbReference>
<dbReference type="PANTHER" id="PTHR33265:SF26">
    <property type="entry name" value="OS06G0554600 PROTEIN"/>
    <property type="match status" value="1"/>
</dbReference>
<evidence type="ECO:0000313" key="2">
    <source>
        <dbReference type="Proteomes" id="UP001370490"/>
    </source>
</evidence>
<comment type="caution">
    <text evidence="1">The sequence shown here is derived from an EMBL/GenBank/DDBJ whole genome shotgun (WGS) entry which is preliminary data.</text>
</comment>
<gene>
    <name evidence="1" type="ORF">RJ641_024105</name>
</gene>
<organism evidence="1 2">
    <name type="scientific">Dillenia turbinata</name>
    <dbReference type="NCBI Taxonomy" id="194707"/>
    <lineage>
        <taxon>Eukaryota</taxon>
        <taxon>Viridiplantae</taxon>
        <taxon>Streptophyta</taxon>
        <taxon>Embryophyta</taxon>
        <taxon>Tracheophyta</taxon>
        <taxon>Spermatophyta</taxon>
        <taxon>Magnoliopsida</taxon>
        <taxon>eudicotyledons</taxon>
        <taxon>Gunneridae</taxon>
        <taxon>Pentapetalae</taxon>
        <taxon>Dilleniales</taxon>
        <taxon>Dilleniaceae</taxon>
        <taxon>Dillenia</taxon>
    </lineage>
</organism>
<evidence type="ECO:0008006" key="3">
    <source>
        <dbReference type="Google" id="ProtNLM"/>
    </source>
</evidence>